<dbReference type="Gene3D" id="2.120.10.10">
    <property type="match status" value="1"/>
</dbReference>
<comment type="caution">
    <text evidence="1">The sequence shown here is derived from an EMBL/GenBank/DDBJ whole genome shotgun (WGS) entry which is preliminary data.</text>
</comment>
<protein>
    <submittedName>
        <fullName evidence="1">Exo-alpha-sialidase</fullName>
    </submittedName>
</protein>
<dbReference type="CDD" id="cd15482">
    <property type="entry name" value="Sialidase_non-viral"/>
    <property type="match status" value="1"/>
</dbReference>
<dbReference type="SUPFAM" id="SSF50939">
    <property type="entry name" value="Sialidases"/>
    <property type="match status" value="1"/>
</dbReference>
<reference evidence="1" key="1">
    <citation type="submission" date="2019-09" db="EMBL/GenBank/DDBJ databases">
        <title>Characterisation of the sponge microbiome using genome-centric metagenomics.</title>
        <authorList>
            <person name="Engelberts J.P."/>
            <person name="Robbins S.J."/>
            <person name="De Goeij J.M."/>
            <person name="Aranda M."/>
            <person name="Bell S.C."/>
            <person name="Webster N.S."/>
        </authorList>
    </citation>
    <scope>NUCLEOTIDE SEQUENCE</scope>
    <source>
        <strain evidence="1">SB0661_bin_32</strain>
    </source>
</reference>
<gene>
    <name evidence="1" type="ORF">F4X14_12730</name>
</gene>
<dbReference type="AlphaFoldDB" id="A0A6B1D767"/>
<name>A0A6B1D767_9CHLR</name>
<dbReference type="InterPro" id="IPR036278">
    <property type="entry name" value="Sialidase_sf"/>
</dbReference>
<proteinExistence type="predicted"/>
<evidence type="ECO:0000313" key="1">
    <source>
        <dbReference type="EMBL" id="MYC95821.1"/>
    </source>
</evidence>
<organism evidence="1">
    <name type="scientific">Caldilineaceae bacterium SB0661_bin_32</name>
    <dbReference type="NCBI Taxonomy" id="2605255"/>
    <lineage>
        <taxon>Bacteria</taxon>
        <taxon>Bacillati</taxon>
        <taxon>Chloroflexota</taxon>
        <taxon>Caldilineae</taxon>
        <taxon>Caldilineales</taxon>
        <taxon>Caldilineaceae</taxon>
    </lineage>
</organism>
<accession>A0A6B1D767</accession>
<sequence>MHLAQIAFQDPATNVYLHDPSIVRLDSGDLLVSLNYHGPGSPRSTEDEECLTSLYRSIDRGRSWSFLTHVNHCFAANLFIHGGAVYLLGMDRRFGSICIRRSEDGGNTWSRLAPEGPDPARIVGSAEEALRTPSQRICAGRLFQGGVGEEPPNYHSTSMPVVESGGRLYRSFEDCAPKDWPGIHADSSIRRMQAFVISAPSDADLLDPASWRMSNKLPYEAAYSSNWENPPIKPGWLEGNVVETPAGSLWNIIRVNTAPVVDKAAVIRIRDQGRRISFDPANDFIDLPGGMTKFVIRRDPQSGLYCMLCNNNTDPRFSNQRNVLSLCASDDLVHWKLCKTLIEDDSDLSWEESIEQVAFQYPDWQFEGDDIIYVLRTAYGGAAGYHDANRITFHRLSGFRDFLIL</sequence>
<dbReference type="EMBL" id="VXMH01000067">
    <property type="protein sequence ID" value="MYC95821.1"/>
    <property type="molecule type" value="Genomic_DNA"/>
</dbReference>